<dbReference type="InterPro" id="IPR000307">
    <property type="entry name" value="Ribosomal_bS16"/>
</dbReference>
<dbReference type="Pfam" id="PF00886">
    <property type="entry name" value="Ribosomal_S16"/>
    <property type="match status" value="1"/>
</dbReference>
<name>A0A6B2M382_9BACT</name>
<dbReference type="GO" id="GO:0015935">
    <property type="term" value="C:small ribosomal subunit"/>
    <property type="evidence" value="ECO:0007669"/>
    <property type="project" value="TreeGrafter"/>
</dbReference>
<dbReference type="RefSeq" id="WP_163965250.1">
    <property type="nucleotide sequence ID" value="NZ_JAAGNX010000002.1"/>
</dbReference>
<evidence type="ECO:0000256" key="3">
    <source>
        <dbReference type="HAMAP-Rule" id="MF_00385"/>
    </source>
</evidence>
<gene>
    <name evidence="3 5" type="primary">rpsP</name>
    <name evidence="5" type="ORF">G0Q06_09945</name>
</gene>
<protein>
    <recommendedName>
        <fullName evidence="3">Small ribosomal subunit protein bS16</fullName>
    </recommendedName>
</protein>
<dbReference type="Proteomes" id="UP000478417">
    <property type="component" value="Unassembled WGS sequence"/>
</dbReference>
<keyword evidence="1 3" id="KW-0689">Ribosomal protein</keyword>
<dbReference type="NCBIfam" id="TIGR00002">
    <property type="entry name" value="S16"/>
    <property type="match status" value="1"/>
</dbReference>
<dbReference type="EMBL" id="JAAGNX010000002">
    <property type="protein sequence ID" value="NDV62772.1"/>
    <property type="molecule type" value="Genomic_DNA"/>
</dbReference>
<feature type="region of interest" description="Disordered" evidence="4">
    <location>
        <begin position="102"/>
        <end position="123"/>
    </location>
</feature>
<dbReference type="Gene3D" id="3.30.1320.10">
    <property type="match status" value="1"/>
</dbReference>
<dbReference type="GO" id="GO:0005737">
    <property type="term" value="C:cytoplasm"/>
    <property type="evidence" value="ECO:0007669"/>
    <property type="project" value="UniProtKB-ARBA"/>
</dbReference>
<evidence type="ECO:0000256" key="4">
    <source>
        <dbReference type="SAM" id="MobiDB-lite"/>
    </source>
</evidence>
<dbReference type="HAMAP" id="MF_00385">
    <property type="entry name" value="Ribosomal_bS16"/>
    <property type="match status" value="1"/>
</dbReference>
<dbReference type="GO" id="GO:0003735">
    <property type="term" value="F:structural constituent of ribosome"/>
    <property type="evidence" value="ECO:0007669"/>
    <property type="project" value="InterPro"/>
</dbReference>
<evidence type="ECO:0000256" key="1">
    <source>
        <dbReference type="ARBA" id="ARBA00022980"/>
    </source>
</evidence>
<sequence length="123" mass="13215">MAVKIRMQRGGATHNPHYRVVVTDSRSPRDGRFVEKVGTYDPKNKDASKHINLNLERIDYWVSVGAKPSDTVRSLIKKARKGAVEVEAPAVKAEAAPVAKAEAPAAEVAETVAAEAPAEKAAE</sequence>
<dbReference type="SUPFAM" id="SSF54565">
    <property type="entry name" value="Ribosomal protein S16"/>
    <property type="match status" value="1"/>
</dbReference>
<organism evidence="5 6">
    <name type="scientific">Oceanipulchritudo coccoides</name>
    <dbReference type="NCBI Taxonomy" id="2706888"/>
    <lineage>
        <taxon>Bacteria</taxon>
        <taxon>Pseudomonadati</taxon>
        <taxon>Verrucomicrobiota</taxon>
        <taxon>Opitutia</taxon>
        <taxon>Puniceicoccales</taxon>
        <taxon>Oceanipulchritudinaceae</taxon>
        <taxon>Oceanipulchritudo</taxon>
    </lineage>
</organism>
<keyword evidence="2 3" id="KW-0687">Ribonucleoprotein</keyword>
<reference evidence="5 6" key="1">
    <citation type="submission" date="2020-02" db="EMBL/GenBank/DDBJ databases">
        <title>Albibacoteraceae fam. nov., the first described family within the subdivision 4 Verrucomicrobia.</title>
        <authorList>
            <person name="Xi F."/>
        </authorList>
    </citation>
    <scope>NUCLEOTIDE SEQUENCE [LARGE SCALE GENOMIC DNA]</scope>
    <source>
        <strain evidence="5 6">CK1056</strain>
    </source>
</reference>
<dbReference type="AlphaFoldDB" id="A0A6B2M382"/>
<feature type="compositionally biased region" description="Low complexity" evidence="4">
    <location>
        <begin position="102"/>
        <end position="116"/>
    </location>
</feature>
<dbReference type="PANTHER" id="PTHR12919:SF20">
    <property type="entry name" value="SMALL RIBOSOMAL SUBUNIT PROTEIN BS16M"/>
    <property type="match status" value="1"/>
</dbReference>
<dbReference type="InterPro" id="IPR023803">
    <property type="entry name" value="Ribosomal_bS16_dom_sf"/>
</dbReference>
<comment type="caution">
    <text evidence="5">The sequence shown here is derived from an EMBL/GenBank/DDBJ whole genome shotgun (WGS) entry which is preliminary data.</text>
</comment>
<evidence type="ECO:0000313" key="6">
    <source>
        <dbReference type="Proteomes" id="UP000478417"/>
    </source>
</evidence>
<comment type="similarity">
    <text evidence="3">Belongs to the bacterial ribosomal protein bS16 family.</text>
</comment>
<keyword evidence="6" id="KW-1185">Reference proteome</keyword>
<dbReference type="PANTHER" id="PTHR12919">
    <property type="entry name" value="30S RIBOSOMAL PROTEIN S16"/>
    <property type="match status" value="1"/>
</dbReference>
<evidence type="ECO:0000256" key="2">
    <source>
        <dbReference type="ARBA" id="ARBA00023274"/>
    </source>
</evidence>
<accession>A0A6B2M382</accession>
<proteinExistence type="inferred from homology"/>
<evidence type="ECO:0000313" key="5">
    <source>
        <dbReference type="EMBL" id="NDV62772.1"/>
    </source>
</evidence>
<dbReference type="GO" id="GO:0006412">
    <property type="term" value="P:translation"/>
    <property type="evidence" value="ECO:0007669"/>
    <property type="project" value="UniProtKB-UniRule"/>
</dbReference>